<keyword evidence="1" id="KW-0238">DNA-binding</keyword>
<name>A0A9D2MCT1_9FIRM</name>
<dbReference type="CDD" id="cd00093">
    <property type="entry name" value="HTH_XRE"/>
    <property type="match status" value="1"/>
</dbReference>
<dbReference type="Proteomes" id="UP000824208">
    <property type="component" value="Unassembled WGS sequence"/>
</dbReference>
<gene>
    <name evidence="5" type="ORF">H9714_09795</name>
</gene>
<dbReference type="Gene3D" id="1.10.260.40">
    <property type="entry name" value="lambda repressor-like DNA-binding domains"/>
    <property type="match status" value="1"/>
</dbReference>
<feature type="domain" description="HTH cro/C1-type" evidence="4">
    <location>
        <begin position="7"/>
        <end position="61"/>
    </location>
</feature>
<evidence type="ECO:0000256" key="2">
    <source>
        <dbReference type="SAM" id="MobiDB-lite"/>
    </source>
</evidence>
<evidence type="ECO:0000256" key="3">
    <source>
        <dbReference type="SAM" id="Phobius"/>
    </source>
</evidence>
<keyword evidence="3" id="KW-1133">Transmembrane helix</keyword>
<dbReference type="PANTHER" id="PTHR46558">
    <property type="entry name" value="TRACRIPTIONAL REGULATORY PROTEIN-RELATED-RELATED"/>
    <property type="match status" value="1"/>
</dbReference>
<sequence>MTLGEKLVHLRKELGLSQLEAAEKLNVSRQAISRWEVGAAVPSVDNLKYLSELYGVPVDVLLDGGQDLLAWREGQQRREQEPPEAPPEPEHTAEPRPRGRRWAAAAITAAALAVGIAIGVFVGLGASSDTEEQDDAPLEELQQDEIELNDEIQFSIGW</sequence>
<keyword evidence="3" id="KW-0812">Transmembrane</keyword>
<dbReference type="SMART" id="SM00530">
    <property type="entry name" value="HTH_XRE"/>
    <property type="match status" value="1"/>
</dbReference>
<accession>A0A9D2MCT1</accession>
<dbReference type="GO" id="GO:0003677">
    <property type="term" value="F:DNA binding"/>
    <property type="evidence" value="ECO:0007669"/>
    <property type="project" value="UniProtKB-KW"/>
</dbReference>
<dbReference type="PANTHER" id="PTHR46558:SF13">
    <property type="entry name" value="HTH-TYPE TRANSCRIPTIONAL REGULATOR IMMR"/>
    <property type="match status" value="1"/>
</dbReference>
<feature type="compositionally biased region" description="Basic and acidic residues" evidence="2">
    <location>
        <begin position="88"/>
        <end position="97"/>
    </location>
</feature>
<evidence type="ECO:0000256" key="1">
    <source>
        <dbReference type="ARBA" id="ARBA00023125"/>
    </source>
</evidence>
<keyword evidence="3" id="KW-0472">Membrane</keyword>
<organism evidence="5 6">
    <name type="scientific">Candidatus Flavonifractor intestinipullorum</name>
    <dbReference type="NCBI Taxonomy" id="2838587"/>
    <lineage>
        <taxon>Bacteria</taxon>
        <taxon>Bacillati</taxon>
        <taxon>Bacillota</taxon>
        <taxon>Clostridia</taxon>
        <taxon>Eubacteriales</taxon>
        <taxon>Oscillospiraceae</taxon>
        <taxon>Flavonifractor</taxon>
    </lineage>
</organism>
<comment type="caution">
    <text evidence="5">The sequence shown here is derived from an EMBL/GenBank/DDBJ whole genome shotgun (WGS) entry which is preliminary data.</text>
</comment>
<dbReference type="PROSITE" id="PS50943">
    <property type="entry name" value="HTH_CROC1"/>
    <property type="match status" value="1"/>
</dbReference>
<protein>
    <submittedName>
        <fullName evidence="5">Helix-turn-helix domain-containing protein</fullName>
    </submittedName>
</protein>
<reference evidence="5" key="1">
    <citation type="journal article" date="2021" name="PeerJ">
        <title>Extensive microbial diversity within the chicken gut microbiome revealed by metagenomics and culture.</title>
        <authorList>
            <person name="Gilroy R."/>
            <person name="Ravi A."/>
            <person name="Getino M."/>
            <person name="Pursley I."/>
            <person name="Horton D.L."/>
            <person name="Alikhan N.F."/>
            <person name="Baker D."/>
            <person name="Gharbi K."/>
            <person name="Hall N."/>
            <person name="Watson M."/>
            <person name="Adriaenssens E.M."/>
            <person name="Foster-Nyarko E."/>
            <person name="Jarju S."/>
            <person name="Secka A."/>
            <person name="Antonio M."/>
            <person name="Oren A."/>
            <person name="Chaudhuri R.R."/>
            <person name="La Ragione R."/>
            <person name="Hildebrand F."/>
            <person name="Pallen M.J."/>
        </authorList>
    </citation>
    <scope>NUCLEOTIDE SEQUENCE</scope>
    <source>
        <strain evidence="5">CHK189-11263</strain>
    </source>
</reference>
<dbReference type="Pfam" id="PF01381">
    <property type="entry name" value="HTH_3"/>
    <property type="match status" value="1"/>
</dbReference>
<reference evidence="5" key="2">
    <citation type="submission" date="2021-04" db="EMBL/GenBank/DDBJ databases">
        <authorList>
            <person name="Gilroy R."/>
        </authorList>
    </citation>
    <scope>NUCLEOTIDE SEQUENCE</scope>
    <source>
        <strain evidence="5">CHK189-11263</strain>
    </source>
</reference>
<evidence type="ECO:0000259" key="4">
    <source>
        <dbReference type="PROSITE" id="PS50943"/>
    </source>
</evidence>
<dbReference type="InterPro" id="IPR001387">
    <property type="entry name" value="Cro/C1-type_HTH"/>
</dbReference>
<feature type="transmembrane region" description="Helical" evidence="3">
    <location>
        <begin position="102"/>
        <end position="124"/>
    </location>
</feature>
<evidence type="ECO:0000313" key="5">
    <source>
        <dbReference type="EMBL" id="HJB57830.1"/>
    </source>
</evidence>
<evidence type="ECO:0000313" key="6">
    <source>
        <dbReference type="Proteomes" id="UP000824208"/>
    </source>
</evidence>
<proteinExistence type="predicted"/>
<feature type="region of interest" description="Disordered" evidence="2">
    <location>
        <begin position="73"/>
        <end position="100"/>
    </location>
</feature>
<dbReference type="EMBL" id="DWYC01000087">
    <property type="protein sequence ID" value="HJB57830.1"/>
    <property type="molecule type" value="Genomic_DNA"/>
</dbReference>
<dbReference type="InterPro" id="IPR010982">
    <property type="entry name" value="Lambda_DNA-bd_dom_sf"/>
</dbReference>
<dbReference type="AlphaFoldDB" id="A0A9D2MCT1"/>
<dbReference type="SUPFAM" id="SSF47413">
    <property type="entry name" value="lambda repressor-like DNA-binding domains"/>
    <property type="match status" value="1"/>
</dbReference>